<dbReference type="InterPro" id="IPR058390">
    <property type="entry name" value="DUF8077"/>
</dbReference>
<keyword evidence="1" id="KW-0812">Transmembrane</keyword>
<name>A0A915E827_9BILA</name>
<dbReference type="AlphaFoldDB" id="A0A915E827"/>
<dbReference type="WBParaSite" id="jg3837">
    <property type="protein sequence ID" value="jg3837"/>
    <property type="gene ID" value="jg3837"/>
</dbReference>
<protein>
    <recommendedName>
        <fullName evidence="2">DUF8077 domain-containing protein</fullName>
    </recommendedName>
</protein>
<feature type="domain" description="DUF8077" evidence="2">
    <location>
        <begin position="156"/>
        <end position="277"/>
    </location>
</feature>
<dbReference type="Proteomes" id="UP000887574">
    <property type="component" value="Unplaced"/>
</dbReference>
<evidence type="ECO:0000313" key="4">
    <source>
        <dbReference type="WBParaSite" id="jg3837"/>
    </source>
</evidence>
<sequence length="412" mass="46450">MRSKTTGDLQVHIELPNLVTADNFPGVLLPPETWYPPTFAHRQFQLFSGLHFFSGECLKLCGNVYLICDRIRIDGDKIDFGGPLLGYLLESLESFYVNHQSGNWPAKFFNALIEKSALTGKKQDFIIKSYHMPSLIFGTSNGVSLRQHFCDRTQQELNFLTWASGIRIAYCQDMSIVELIDPFKEAVAKMVNRHCRNATACRLKNPSSCSDGHLSRRENRALNFRFFVVLPHDAIPMDKRLDKPLIPLKVMSDILQTQISELTHILGWQVLSYERYPRFDTMTTFMNRALIPIAIVAALCMLFLAYWSSTITSGSSIYSGDGWMVSGSTGGKNAALRRTLEIIEEQKFRFAQYDLAIKEHGMRMNEPPTSTVVVYKSNSRVQGVTAPPRSLATSIPAHGAIALQATPSRKER</sequence>
<keyword evidence="1" id="KW-1133">Transmembrane helix</keyword>
<evidence type="ECO:0000259" key="2">
    <source>
        <dbReference type="Pfam" id="PF26284"/>
    </source>
</evidence>
<accession>A0A915E827</accession>
<feature type="transmembrane region" description="Helical" evidence="1">
    <location>
        <begin position="285"/>
        <end position="307"/>
    </location>
</feature>
<dbReference type="Pfam" id="PF26284">
    <property type="entry name" value="DUF8077"/>
    <property type="match status" value="1"/>
</dbReference>
<proteinExistence type="predicted"/>
<evidence type="ECO:0000313" key="3">
    <source>
        <dbReference type="Proteomes" id="UP000887574"/>
    </source>
</evidence>
<reference evidence="4" key="1">
    <citation type="submission" date="2022-11" db="UniProtKB">
        <authorList>
            <consortium name="WormBaseParasite"/>
        </authorList>
    </citation>
    <scope>IDENTIFICATION</scope>
</reference>
<organism evidence="3 4">
    <name type="scientific">Ditylenchus dipsaci</name>
    <dbReference type="NCBI Taxonomy" id="166011"/>
    <lineage>
        <taxon>Eukaryota</taxon>
        <taxon>Metazoa</taxon>
        <taxon>Ecdysozoa</taxon>
        <taxon>Nematoda</taxon>
        <taxon>Chromadorea</taxon>
        <taxon>Rhabditida</taxon>
        <taxon>Tylenchina</taxon>
        <taxon>Tylenchomorpha</taxon>
        <taxon>Sphaerularioidea</taxon>
        <taxon>Anguinidae</taxon>
        <taxon>Anguininae</taxon>
        <taxon>Ditylenchus</taxon>
    </lineage>
</organism>
<keyword evidence="3" id="KW-1185">Reference proteome</keyword>
<keyword evidence="1" id="KW-0472">Membrane</keyword>
<evidence type="ECO:0000256" key="1">
    <source>
        <dbReference type="SAM" id="Phobius"/>
    </source>
</evidence>